<evidence type="ECO:0000313" key="4">
    <source>
        <dbReference type="Proteomes" id="UP001390339"/>
    </source>
</evidence>
<feature type="compositionally biased region" description="Polar residues" evidence="1">
    <location>
        <begin position="422"/>
        <end position="435"/>
    </location>
</feature>
<feature type="compositionally biased region" description="Polar residues" evidence="1">
    <location>
        <begin position="448"/>
        <end position="468"/>
    </location>
</feature>
<feature type="domain" description="DUF7905" evidence="2">
    <location>
        <begin position="573"/>
        <end position="873"/>
    </location>
</feature>
<comment type="caution">
    <text evidence="3">The sequence shown here is derived from an EMBL/GenBank/DDBJ whole genome shotgun (WGS) entry which is preliminary data.</text>
</comment>
<feature type="compositionally biased region" description="Polar residues" evidence="1">
    <location>
        <begin position="491"/>
        <end position="517"/>
    </location>
</feature>
<evidence type="ECO:0000313" key="3">
    <source>
        <dbReference type="EMBL" id="KAK8873677.1"/>
    </source>
</evidence>
<name>A0ABR2J7R8_9PEZI</name>
<accession>A0ABR2J7R8</accession>
<proteinExistence type="predicted"/>
<evidence type="ECO:0000256" key="1">
    <source>
        <dbReference type="SAM" id="MobiDB-lite"/>
    </source>
</evidence>
<keyword evidence="4" id="KW-1185">Reference proteome</keyword>
<dbReference type="InterPro" id="IPR057227">
    <property type="entry name" value="DUF7905"/>
</dbReference>
<feature type="compositionally biased region" description="Basic and acidic residues" evidence="1">
    <location>
        <begin position="529"/>
        <end position="539"/>
    </location>
</feature>
<reference evidence="3 4" key="1">
    <citation type="journal article" date="2024" name="IMA Fungus">
        <title>Apiospora arundinis, a panoply of carbohydrate-active enzymes and secondary metabolites.</title>
        <authorList>
            <person name="Sorensen T."/>
            <person name="Petersen C."/>
            <person name="Muurmann A.T."/>
            <person name="Christiansen J.V."/>
            <person name="Brundto M.L."/>
            <person name="Overgaard C.K."/>
            <person name="Boysen A.T."/>
            <person name="Wollenberg R.D."/>
            <person name="Larsen T.O."/>
            <person name="Sorensen J.L."/>
            <person name="Nielsen K.L."/>
            <person name="Sondergaard T.E."/>
        </authorList>
    </citation>
    <scope>NUCLEOTIDE SEQUENCE [LARGE SCALE GENOMIC DNA]</scope>
    <source>
        <strain evidence="3 4">AAU 773</strain>
    </source>
</reference>
<dbReference type="Proteomes" id="UP001390339">
    <property type="component" value="Unassembled WGS sequence"/>
</dbReference>
<dbReference type="Pfam" id="PF25482">
    <property type="entry name" value="DUF7905"/>
    <property type="match status" value="1"/>
</dbReference>
<protein>
    <recommendedName>
        <fullName evidence="2">DUF7905 domain-containing protein</fullName>
    </recommendedName>
</protein>
<feature type="region of interest" description="Disordered" evidence="1">
    <location>
        <begin position="366"/>
        <end position="571"/>
    </location>
</feature>
<gene>
    <name evidence="3" type="ORF">PGQ11_004191</name>
</gene>
<organism evidence="3 4">
    <name type="scientific">Apiospora arundinis</name>
    <dbReference type="NCBI Taxonomy" id="335852"/>
    <lineage>
        <taxon>Eukaryota</taxon>
        <taxon>Fungi</taxon>
        <taxon>Dikarya</taxon>
        <taxon>Ascomycota</taxon>
        <taxon>Pezizomycotina</taxon>
        <taxon>Sordariomycetes</taxon>
        <taxon>Xylariomycetidae</taxon>
        <taxon>Amphisphaeriales</taxon>
        <taxon>Apiosporaceae</taxon>
        <taxon>Apiospora</taxon>
    </lineage>
</organism>
<dbReference type="EMBL" id="JAPCWZ010000003">
    <property type="protein sequence ID" value="KAK8873677.1"/>
    <property type="molecule type" value="Genomic_DNA"/>
</dbReference>
<evidence type="ECO:0000259" key="2">
    <source>
        <dbReference type="Pfam" id="PF25482"/>
    </source>
</evidence>
<feature type="compositionally biased region" description="Polar residues" evidence="1">
    <location>
        <begin position="366"/>
        <end position="383"/>
    </location>
</feature>
<sequence length="935" mass="102623">MSASSDKAPVAPTANAYNAMKRYYSDWTEQNLKAPDEAACQEISQGGSISVANKDREYNEFLLSSNWVLRPDGLQEFFTEFSKLCLKSEIMWDNTLGCFRVRSALDESAILMDAVRGILERIVQPEIAQVPEPERVGTFGGNVTQGKSSAKIQHVADWRTATVGSDDLKAYDKFGYPRELMQMEHQGTWHLSTEQINAGVTITHIMPTKKLLNELQKSSGCTVMVGMDGKSLQIGAATENDVGIAKKKIDRLSKYYALSSDLDTPGRHVLYSSSQVTYMTELRYIAHLSEGLLTNIFLDRTKFPTVSKKYGRIFTKGSVVSKLLYNGASGGYQSVPQRITPAIEKSKATSAFAPFKGHKYVPKLSTSVPDKVSASGSRPSSAVQADLSGVNPQAAPNVARWAKNTALVTSSTKTAPRPMDEPSQQSQDPTLQANENWGGAHEIDPFGTHSSVTASPETTNASSLQNNAPPRDLLSSPTPIPRRAGAGNLDTPPSNDGESDLISFSPTKSYEGTSMSWSMKPLLPSPRIVDGEQQSREFHSTMNQQAPSKKPHNRLTQRSTAPKQDPNPELIGKVSNKLAKILEPLRMFQGRISLKAELGRFVLTAVNAAHISLPGDSHQIPRLKSPDEMEDMLERHSNDLIFTSIVSLSGGDMNHIAGLTEPGDAAATLTWTPSRNSVLYEFLCATSTEDKKSRNRFVVEVNSEDFTYRVRTDIQESSNGCVFMHCLGRTFDIQFTVETTPNLSEHCEYFAEELVQSLTVVVNGTGVPYLSFSNHGDWHAVVHSVRVRRTSVYSSASHPCELNITQVTEMGVSTKGIVGKVSELVAEESEGKPGKGIFPVFYEACIKSTVAERAFAKNRTLEFAEEAEWTGKDLKAAGAFKDLVLSATDLVKQMDGIGYWCDNQQKVAIHGKPPSSTAEIKKEARARDAVEYNFW</sequence>